<protein>
    <submittedName>
        <fullName evidence="6">22019_t:CDS:1</fullName>
    </submittedName>
</protein>
<evidence type="ECO:0000256" key="1">
    <source>
        <dbReference type="ARBA" id="ARBA00004123"/>
    </source>
</evidence>
<evidence type="ECO:0000256" key="2">
    <source>
        <dbReference type="ARBA" id="ARBA00022723"/>
    </source>
</evidence>
<proteinExistence type="predicted"/>
<dbReference type="InterPro" id="IPR012337">
    <property type="entry name" value="RNaseH-like_sf"/>
</dbReference>
<keyword evidence="3" id="KW-0863">Zinc-finger</keyword>
<keyword evidence="5" id="KW-0539">Nucleus</keyword>
<accession>A0A9N9K4R2</accession>
<dbReference type="PANTHER" id="PTHR46481:SF10">
    <property type="entry name" value="ZINC FINGER BED DOMAIN-CONTAINING PROTEIN 39"/>
    <property type="match status" value="1"/>
</dbReference>
<dbReference type="Proteomes" id="UP000789405">
    <property type="component" value="Unassembled WGS sequence"/>
</dbReference>
<organism evidence="6 7">
    <name type="scientific">Dentiscutata erythropus</name>
    <dbReference type="NCBI Taxonomy" id="1348616"/>
    <lineage>
        <taxon>Eukaryota</taxon>
        <taxon>Fungi</taxon>
        <taxon>Fungi incertae sedis</taxon>
        <taxon>Mucoromycota</taxon>
        <taxon>Glomeromycotina</taxon>
        <taxon>Glomeromycetes</taxon>
        <taxon>Diversisporales</taxon>
        <taxon>Gigasporaceae</taxon>
        <taxon>Dentiscutata</taxon>
    </lineage>
</organism>
<gene>
    <name evidence="6" type="ORF">DERYTH_LOCUS25229</name>
</gene>
<reference evidence="6" key="1">
    <citation type="submission" date="2021-06" db="EMBL/GenBank/DDBJ databases">
        <authorList>
            <person name="Kallberg Y."/>
            <person name="Tangrot J."/>
            <person name="Rosling A."/>
        </authorList>
    </citation>
    <scope>NUCLEOTIDE SEQUENCE</scope>
    <source>
        <strain evidence="6">MA453B</strain>
    </source>
</reference>
<keyword evidence="4" id="KW-0862">Zinc</keyword>
<dbReference type="GO" id="GO:0008270">
    <property type="term" value="F:zinc ion binding"/>
    <property type="evidence" value="ECO:0007669"/>
    <property type="project" value="UniProtKB-KW"/>
</dbReference>
<keyword evidence="7" id="KW-1185">Reference proteome</keyword>
<name>A0A9N9K4R2_9GLOM</name>
<dbReference type="OrthoDB" id="2412107at2759"/>
<dbReference type="EMBL" id="CAJVPY010045907">
    <property type="protein sequence ID" value="CAG8810099.1"/>
    <property type="molecule type" value="Genomic_DNA"/>
</dbReference>
<evidence type="ECO:0000256" key="5">
    <source>
        <dbReference type="ARBA" id="ARBA00023242"/>
    </source>
</evidence>
<feature type="non-terminal residue" evidence="6">
    <location>
        <position position="1"/>
    </location>
</feature>
<dbReference type="GO" id="GO:0005634">
    <property type="term" value="C:nucleus"/>
    <property type="evidence" value="ECO:0007669"/>
    <property type="project" value="UniProtKB-SubCell"/>
</dbReference>
<dbReference type="InterPro" id="IPR052035">
    <property type="entry name" value="ZnF_BED_domain_contain"/>
</dbReference>
<keyword evidence="2" id="KW-0479">Metal-binding</keyword>
<evidence type="ECO:0000256" key="3">
    <source>
        <dbReference type="ARBA" id="ARBA00022771"/>
    </source>
</evidence>
<evidence type="ECO:0000313" key="6">
    <source>
        <dbReference type="EMBL" id="CAG8810099.1"/>
    </source>
</evidence>
<comment type="caution">
    <text evidence="6">The sequence shown here is derived from an EMBL/GenBank/DDBJ whole genome shotgun (WGS) entry which is preliminary data.</text>
</comment>
<evidence type="ECO:0000313" key="7">
    <source>
        <dbReference type="Proteomes" id="UP000789405"/>
    </source>
</evidence>
<dbReference type="SUPFAM" id="SSF53098">
    <property type="entry name" value="Ribonuclease H-like"/>
    <property type="match status" value="1"/>
</dbReference>
<dbReference type="PANTHER" id="PTHR46481">
    <property type="entry name" value="ZINC FINGER BED DOMAIN-CONTAINING PROTEIN 4"/>
    <property type="match status" value="1"/>
</dbReference>
<dbReference type="AlphaFoldDB" id="A0A9N9K4R2"/>
<evidence type="ECO:0000256" key="4">
    <source>
        <dbReference type="ARBA" id="ARBA00022833"/>
    </source>
</evidence>
<comment type="subcellular location">
    <subcellularLocation>
        <location evidence="1">Nucleus</location>
    </subcellularLocation>
</comment>
<sequence>ASTDNASSMIKAMDQLGCTAYTIQLALGDGFDIEEVSNLINKAKTLNSYVNSKDKYREKLRQLQAELNPQHQVNPLSSDTRTQWSSTYNLLKNLFLLRNAIVRLANDLKQNVNRQERQDGTKLSELLLSIEEWNSIDKLAKLLCPFTQVTGYIGGSQYPTLGMMIPTLIKLSRHLRDFYPKATSQVVKACCSKINQSMLSRWFEPSYHSLIAAFLDPRTTKFYSRTQTSNTGPSSFFASFYDDDYVAPNETKNISLVEKEVTLYDNLPEIPKYHITDEEY</sequence>
<feature type="non-terminal residue" evidence="6">
    <location>
        <position position="280"/>
    </location>
</feature>